<evidence type="ECO:0000313" key="2">
    <source>
        <dbReference type="EMBL" id="ADP78929.1"/>
    </source>
</evidence>
<evidence type="ECO:0000256" key="1">
    <source>
        <dbReference type="SAM" id="Phobius"/>
    </source>
</evidence>
<protein>
    <recommendedName>
        <fullName evidence="4">Transmembrane protein</fullName>
    </recommendedName>
</protein>
<reference evidence="2 3" key="1">
    <citation type="submission" date="2010-10" db="EMBL/GenBank/DDBJ databases">
        <title>Complete sequence of Frankia sp. EuI1c.</title>
        <authorList>
            <consortium name="US DOE Joint Genome Institute"/>
            <person name="Lucas S."/>
            <person name="Copeland A."/>
            <person name="Lapidus A."/>
            <person name="Cheng J.-F."/>
            <person name="Bruce D."/>
            <person name="Goodwin L."/>
            <person name="Pitluck S."/>
            <person name="Chertkov O."/>
            <person name="Detter J.C."/>
            <person name="Han C."/>
            <person name="Tapia R."/>
            <person name="Land M."/>
            <person name="Hauser L."/>
            <person name="Jeffries C."/>
            <person name="Kyrpides N."/>
            <person name="Ivanova N."/>
            <person name="Mikhailova N."/>
            <person name="Beauchemin N."/>
            <person name="Sen A."/>
            <person name="Sur S.A."/>
            <person name="Gtari M."/>
            <person name="Wall L."/>
            <person name="Tisa L."/>
            <person name="Woyke T."/>
        </authorList>
    </citation>
    <scope>NUCLEOTIDE SEQUENCE [LARGE SCALE GENOMIC DNA]</scope>
    <source>
        <strain evidence="3">DSM 45817 / CECT 9037 / EuI1c</strain>
    </source>
</reference>
<dbReference type="RefSeq" id="WP_013422050.1">
    <property type="nucleotide sequence ID" value="NC_014666.1"/>
</dbReference>
<dbReference type="AlphaFoldDB" id="E3IW87"/>
<accession>E3IW87</accession>
<keyword evidence="1" id="KW-1133">Transmembrane helix</keyword>
<feature type="transmembrane region" description="Helical" evidence="1">
    <location>
        <begin position="105"/>
        <end position="124"/>
    </location>
</feature>
<dbReference type="Proteomes" id="UP000002484">
    <property type="component" value="Chromosome"/>
</dbReference>
<sequence>MERQVQYEALRAEIIAWQSNRTTVAMQIATAEATILGLVTSLAKNFLWTALTSTILVLLAASIIYTYYGAEKSSRIGAYIKVFLEDDRGDWESIRGEFPQGRFSNLNAMLANIYLALGVAALVVPLASANERGQPWYGWSMVGASGAMYVAALVLLYVASYGRRDGFEQHFVRIKAEIAAQDATP</sequence>
<feature type="transmembrane region" description="Helical" evidence="1">
    <location>
        <begin position="46"/>
        <end position="68"/>
    </location>
</feature>
<evidence type="ECO:0000313" key="3">
    <source>
        <dbReference type="Proteomes" id="UP000002484"/>
    </source>
</evidence>
<dbReference type="KEGG" id="fri:FraEuI1c_0851"/>
<dbReference type="HOGENOM" id="CLU_1459299_0_0_11"/>
<dbReference type="InParanoid" id="E3IW87"/>
<evidence type="ECO:0008006" key="4">
    <source>
        <dbReference type="Google" id="ProtNLM"/>
    </source>
</evidence>
<proteinExistence type="predicted"/>
<organism evidence="2 3">
    <name type="scientific">Pseudofrankia inefficax (strain DSM 45817 / CECT 9037 / DDB 130130 / EuI1c)</name>
    <name type="common">Frankia inefficax</name>
    <dbReference type="NCBI Taxonomy" id="298654"/>
    <lineage>
        <taxon>Bacteria</taxon>
        <taxon>Bacillati</taxon>
        <taxon>Actinomycetota</taxon>
        <taxon>Actinomycetes</taxon>
        <taxon>Frankiales</taxon>
        <taxon>Frankiaceae</taxon>
        <taxon>Pseudofrankia</taxon>
    </lineage>
</organism>
<keyword evidence="1" id="KW-0812">Transmembrane</keyword>
<dbReference type="STRING" id="298654.FraEuI1c_0851"/>
<keyword evidence="3" id="KW-1185">Reference proteome</keyword>
<keyword evidence="1" id="KW-0472">Membrane</keyword>
<gene>
    <name evidence="2" type="ordered locus">FraEuI1c_0851</name>
</gene>
<name>E3IW87_PSEI1</name>
<feature type="transmembrane region" description="Helical" evidence="1">
    <location>
        <begin position="136"/>
        <end position="159"/>
    </location>
</feature>
<dbReference type="EMBL" id="CP002299">
    <property type="protein sequence ID" value="ADP78929.1"/>
    <property type="molecule type" value="Genomic_DNA"/>
</dbReference>